<evidence type="ECO:0000256" key="3">
    <source>
        <dbReference type="ARBA" id="ARBA00005316"/>
    </source>
</evidence>
<dbReference type="OrthoDB" id="28748at2759"/>
<keyword evidence="4" id="KW-0337">GPI-anchor biosynthesis</keyword>
<gene>
    <name evidence="11" type="ORF">GWI33_014459</name>
</gene>
<keyword evidence="9" id="KW-0325">Glycoprotein</keyword>
<dbReference type="GO" id="GO:0006506">
    <property type="term" value="P:GPI anchor biosynthetic process"/>
    <property type="evidence" value="ECO:0007669"/>
    <property type="project" value="UniProtKB-UniPathway"/>
</dbReference>
<dbReference type="PANTHER" id="PTHR21072">
    <property type="entry name" value="GPI TRANSAMIDASE COMPONENT PIG-S"/>
    <property type="match status" value="1"/>
</dbReference>
<dbReference type="PANTHER" id="PTHR21072:SF13">
    <property type="entry name" value="GPI TRANSAMIDASE COMPONENT PIG-S"/>
    <property type="match status" value="1"/>
</dbReference>
<reference evidence="11" key="1">
    <citation type="submission" date="2020-08" db="EMBL/GenBank/DDBJ databases">
        <title>Genome sequencing and assembly of the red palm weevil Rhynchophorus ferrugineus.</title>
        <authorList>
            <person name="Dias G.B."/>
            <person name="Bergman C.M."/>
            <person name="Manee M."/>
        </authorList>
    </citation>
    <scope>NUCLEOTIDE SEQUENCE</scope>
    <source>
        <strain evidence="11">AA-2017</strain>
        <tissue evidence="11">Whole larva</tissue>
    </source>
</reference>
<dbReference type="AlphaFoldDB" id="A0A834M5I2"/>
<evidence type="ECO:0008006" key="13">
    <source>
        <dbReference type="Google" id="ProtNLM"/>
    </source>
</evidence>
<proteinExistence type="inferred from homology"/>
<protein>
    <recommendedName>
        <fullName evidence="13">GPI transamidase component PIG-S</fullName>
    </recommendedName>
</protein>
<feature type="transmembrane region" description="Helical" evidence="10">
    <location>
        <begin position="21"/>
        <end position="43"/>
    </location>
</feature>
<evidence type="ECO:0000256" key="5">
    <source>
        <dbReference type="ARBA" id="ARBA00022692"/>
    </source>
</evidence>
<keyword evidence="12" id="KW-1185">Reference proteome</keyword>
<feature type="transmembrane region" description="Helical" evidence="10">
    <location>
        <begin position="325"/>
        <end position="344"/>
    </location>
</feature>
<comment type="pathway">
    <text evidence="2">Glycolipid biosynthesis; glycosylphosphatidylinositol-anchor biosynthesis.</text>
</comment>
<evidence type="ECO:0000313" key="12">
    <source>
        <dbReference type="Proteomes" id="UP000625711"/>
    </source>
</evidence>
<keyword evidence="8 10" id="KW-0472">Membrane</keyword>
<dbReference type="Proteomes" id="UP000625711">
    <property type="component" value="Unassembled WGS sequence"/>
</dbReference>
<keyword evidence="7 10" id="KW-1133">Transmembrane helix</keyword>
<dbReference type="GO" id="GO:0016255">
    <property type="term" value="P:attachment of GPI anchor to protein"/>
    <property type="evidence" value="ECO:0007669"/>
    <property type="project" value="InterPro"/>
</dbReference>
<dbReference type="InterPro" id="IPR019540">
    <property type="entry name" value="PtdIno-glycan_biosynth_class_S"/>
</dbReference>
<evidence type="ECO:0000256" key="10">
    <source>
        <dbReference type="SAM" id="Phobius"/>
    </source>
</evidence>
<sequence>MTTKVAEKDNTKSADEKGDTIRVLSVLSYCIVLVLLGIPIWWYTTRVYRASLPLDEIENLQLKEQLQKEFGIPLSLEYDLLISFVHPDPGTLNVDVDILKLDSALTQFSKNVLPIADFTIKSQWLYLTELGAIPQKRGDHLALMETQLPHIITPLETKLWSHLSPRPTNKKSSTNAFVSPRWGGIYIANADIQSCKQGTFRPDINNIIFTFEQMLLDLFKVQNITEASVQELKQRKTHAMIESSKKTLKSLAQLLSEINSIVISDEIADKINLAVESIQQAETFSDKGNYDEAMIKGKIAFKNSEEAFGHPSLLALLYFPDDQKYAIYIPLFLPVMIPVVMSLTQIKKKISKKKVD</sequence>
<comment type="subcellular location">
    <subcellularLocation>
        <location evidence="1">Endoplasmic reticulum membrane</location>
        <topology evidence="1">Multi-pass membrane protein</topology>
    </subcellularLocation>
</comment>
<comment type="caution">
    <text evidence="11">The sequence shown here is derived from an EMBL/GenBank/DDBJ whole genome shotgun (WGS) entry which is preliminary data.</text>
</comment>
<evidence type="ECO:0000256" key="4">
    <source>
        <dbReference type="ARBA" id="ARBA00022502"/>
    </source>
</evidence>
<evidence type="ECO:0000256" key="8">
    <source>
        <dbReference type="ARBA" id="ARBA00023136"/>
    </source>
</evidence>
<evidence type="ECO:0000256" key="2">
    <source>
        <dbReference type="ARBA" id="ARBA00004687"/>
    </source>
</evidence>
<dbReference type="Pfam" id="PF10510">
    <property type="entry name" value="PIG-S"/>
    <property type="match status" value="2"/>
</dbReference>
<evidence type="ECO:0000256" key="9">
    <source>
        <dbReference type="ARBA" id="ARBA00023180"/>
    </source>
</evidence>
<keyword evidence="5 10" id="KW-0812">Transmembrane</keyword>
<evidence type="ECO:0000256" key="7">
    <source>
        <dbReference type="ARBA" id="ARBA00022989"/>
    </source>
</evidence>
<dbReference type="GO" id="GO:0042765">
    <property type="term" value="C:GPI-anchor transamidase complex"/>
    <property type="evidence" value="ECO:0007669"/>
    <property type="project" value="InterPro"/>
</dbReference>
<organism evidence="11 12">
    <name type="scientific">Rhynchophorus ferrugineus</name>
    <name type="common">Red palm weevil</name>
    <name type="synonym">Curculio ferrugineus</name>
    <dbReference type="NCBI Taxonomy" id="354439"/>
    <lineage>
        <taxon>Eukaryota</taxon>
        <taxon>Metazoa</taxon>
        <taxon>Ecdysozoa</taxon>
        <taxon>Arthropoda</taxon>
        <taxon>Hexapoda</taxon>
        <taxon>Insecta</taxon>
        <taxon>Pterygota</taxon>
        <taxon>Neoptera</taxon>
        <taxon>Endopterygota</taxon>
        <taxon>Coleoptera</taxon>
        <taxon>Polyphaga</taxon>
        <taxon>Cucujiformia</taxon>
        <taxon>Curculionidae</taxon>
        <taxon>Dryophthorinae</taxon>
        <taxon>Rhynchophorus</taxon>
    </lineage>
</organism>
<name>A0A834M5I2_RHYFE</name>
<evidence type="ECO:0000256" key="6">
    <source>
        <dbReference type="ARBA" id="ARBA00022824"/>
    </source>
</evidence>
<comment type="similarity">
    <text evidence="3">Belongs to the PIGS family.</text>
</comment>
<keyword evidence="6" id="KW-0256">Endoplasmic reticulum</keyword>
<dbReference type="UniPathway" id="UPA00196"/>
<accession>A0A834M5I2</accession>
<evidence type="ECO:0000313" key="11">
    <source>
        <dbReference type="EMBL" id="KAF7272786.1"/>
    </source>
</evidence>
<dbReference type="EMBL" id="JAACXV010013696">
    <property type="protein sequence ID" value="KAF7272786.1"/>
    <property type="molecule type" value="Genomic_DNA"/>
</dbReference>
<evidence type="ECO:0000256" key="1">
    <source>
        <dbReference type="ARBA" id="ARBA00004477"/>
    </source>
</evidence>